<feature type="transmembrane region" description="Helical" evidence="7">
    <location>
        <begin position="173"/>
        <end position="191"/>
    </location>
</feature>
<feature type="transmembrane region" description="Helical" evidence="7">
    <location>
        <begin position="108"/>
        <end position="132"/>
    </location>
</feature>
<accession>A0A917VTX1</accession>
<evidence type="ECO:0000256" key="7">
    <source>
        <dbReference type="SAM" id="Phobius"/>
    </source>
</evidence>
<dbReference type="CDD" id="cd06173">
    <property type="entry name" value="MFS_MefA_like"/>
    <property type="match status" value="1"/>
</dbReference>
<keyword evidence="4 7" id="KW-0812">Transmembrane</keyword>
<evidence type="ECO:0000256" key="1">
    <source>
        <dbReference type="ARBA" id="ARBA00004651"/>
    </source>
</evidence>
<evidence type="ECO:0000256" key="5">
    <source>
        <dbReference type="ARBA" id="ARBA00022989"/>
    </source>
</evidence>
<feature type="transmembrane region" description="Helical" evidence="7">
    <location>
        <begin position="18"/>
        <end position="42"/>
    </location>
</feature>
<dbReference type="AlphaFoldDB" id="A0A917VTX1"/>
<dbReference type="Proteomes" id="UP000645217">
    <property type="component" value="Unassembled WGS sequence"/>
</dbReference>
<dbReference type="InterPro" id="IPR010290">
    <property type="entry name" value="TM_effector"/>
</dbReference>
<keyword evidence="6 7" id="KW-0472">Membrane</keyword>
<dbReference type="SUPFAM" id="SSF103473">
    <property type="entry name" value="MFS general substrate transporter"/>
    <property type="match status" value="1"/>
</dbReference>
<dbReference type="RefSeq" id="WP_203969028.1">
    <property type="nucleotide sequence ID" value="NZ_BMNT01000047.1"/>
</dbReference>
<keyword evidence="5 7" id="KW-1133">Transmembrane helix</keyword>
<evidence type="ECO:0000313" key="9">
    <source>
        <dbReference type="Proteomes" id="UP000645217"/>
    </source>
</evidence>
<name>A0A917VTX1_9ACTN</name>
<evidence type="ECO:0000256" key="3">
    <source>
        <dbReference type="ARBA" id="ARBA00022475"/>
    </source>
</evidence>
<evidence type="ECO:0000313" key="8">
    <source>
        <dbReference type="EMBL" id="GGL13778.1"/>
    </source>
</evidence>
<comment type="caution">
    <text evidence="8">The sequence shown here is derived from an EMBL/GenBank/DDBJ whole genome shotgun (WGS) entry which is preliminary data.</text>
</comment>
<feature type="transmembrane region" description="Helical" evidence="7">
    <location>
        <begin position="287"/>
        <end position="307"/>
    </location>
</feature>
<comment type="subcellular location">
    <subcellularLocation>
        <location evidence="1">Cell membrane</location>
        <topology evidence="1">Multi-pass membrane protein</topology>
    </subcellularLocation>
</comment>
<feature type="transmembrane region" description="Helical" evidence="7">
    <location>
        <begin position="48"/>
        <end position="69"/>
    </location>
</feature>
<organism evidence="8 9">
    <name type="scientific">Sphaerisporangium melleum</name>
    <dbReference type="NCBI Taxonomy" id="321316"/>
    <lineage>
        <taxon>Bacteria</taxon>
        <taxon>Bacillati</taxon>
        <taxon>Actinomycetota</taxon>
        <taxon>Actinomycetes</taxon>
        <taxon>Streptosporangiales</taxon>
        <taxon>Streptosporangiaceae</taxon>
        <taxon>Sphaerisporangium</taxon>
    </lineage>
</organism>
<dbReference type="PANTHER" id="PTHR23513:SF11">
    <property type="entry name" value="STAPHYLOFERRIN A TRANSPORTER"/>
    <property type="match status" value="1"/>
</dbReference>
<reference evidence="8" key="1">
    <citation type="journal article" date="2014" name="Int. J. Syst. Evol. Microbiol.">
        <title>Complete genome sequence of Corynebacterium casei LMG S-19264T (=DSM 44701T), isolated from a smear-ripened cheese.</title>
        <authorList>
            <consortium name="US DOE Joint Genome Institute (JGI-PGF)"/>
            <person name="Walter F."/>
            <person name="Albersmeier A."/>
            <person name="Kalinowski J."/>
            <person name="Ruckert C."/>
        </authorList>
    </citation>
    <scope>NUCLEOTIDE SEQUENCE</scope>
    <source>
        <strain evidence="8">JCM 13064</strain>
    </source>
</reference>
<protein>
    <submittedName>
        <fullName evidence="8">MFS transporter</fullName>
    </submittedName>
</protein>
<evidence type="ECO:0000256" key="6">
    <source>
        <dbReference type="ARBA" id="ARBA00023136"/>
    </source>
</evidence>
<dbReference type="EMBL" id="BMNT01000047">
    <property type="protein sequence ID" value="GGL13778.1"/>
    <property type="molecule type" value="Genomic_DNA"/>
</dbReference>
<reference evidence="8" key="2">
    <citation type="submission" date="2020-09" db="EMBL/GenBank/DDBJ databases">
        <authorList>
            <person name="Sun Q."/>
            <person name="Ohkuma M."/>
        </authorList>
    </citation>
    <scope>NUCLEOTIDE SEQUENCE</scope>
    <source>
        <strain evidence="8">JCM 13064</strain>
    </source>
</reference>
<dbReference type="Pfam" id="PF05977">
    <property type="entry name" value="MFS_3"/>
    <property type="match status" value="1"/>
</dbReference>
<feature type="transmembrane region" description="Helical" evidence="7">
    <location>
        <begin position="313"/>
        <end position="335"/>
    </location>
</feature>
<sequence>MALPVAVLRSLRHRNYRLWAVADFVSVSGTWAQVLGVNWLILTVTGSAASVGISLVLQALPTLLLGLWGGSLADRLPSRPVVLAAQVAQAALAASLALITMGGLPPMAAVYGIMAASGLVGAITGPALGRFGAEVVPPEDLPNAMALGSVISSAARILGMSLAGALLPLTGTTGLFVVNAVSFLAVIAAVLRMRRGELHVLARAGRSTDLGVREGVRYVMRTPWLLVLLALAFVLGGLGRNYQVTMAAMSAGPLGSGASGYGLLSTVFAVGTVLGGVAVASRNRLSVRLLLGAAMLASVTQMASGLMPGLTSFAALMLPIAAGAVVLDTAVAARAQLGSPDHMRGRVIAVLGVVSAASGAVGGPLLGLMSDTLGPRTTLQLAGLATVMATVLAAAAFARLAGVRSAAAVLERLRPRPAEIVLPEVAASRVS</sequence>
<dbReference type="InterPro" id="IPR036259">
    <property type="entry name" value="MFS_trans_sf"/>
</dbReference>
<gene>
    <name evidence="8" type="ORF">GCM10007964_64780</name>
</gene>
<evidence type="ECO:0000256" key="4">
    <source>
        <dbReference type="ARBA" id="ARBA00022692"/>
    </source>
</evidence>
<keyword evidence="2" id="KW-0813">Transport</keyword>
<proteinExistence type="predicted"/>
<feature type="transmembrane region" description="Helical" evidence="7">
    <location>
        <begin position="260"/>
        <end position="280"/>
    </location>
</feature>
<keyword evidence="3" id="KW-1003">Cell membrane</keyword>
<feature type="transmembrane region" description="Helical" evidence="7">
    <location>
        <begin position="81"/>
        <end position="102"/>
    </location>
</feature>
<dbReference type="Gene3D" id="1.20.1250.20">
    <property type="entry name" value="MFS general substrate transporter like domains"/>
    <property type="match status" value="1"/>
</dbReference>
<feature type="transmembrane region" description="Helical" evidence="7">
    <location>
        <begin position="223"/>
        <end position="240"/>
    </location>
</feature>
<feature type="transmembrane region" description="Helical" evidence="7">
    <location>
        <begin position="381"/>
        <end position="402"/>
    </location>
</feature>
<evidence type="ECO:0000256" key="2">
    <source>
        <dbReference type="ARBA" id="ARBA00022448"/>
    </source>
</evidence>
<dbReference type="PANTHER" id="PTHR23513">
    <property type="entry name" value="INTEGRAL MEMBRANE EFFLUX PROTEIN-RELATED"/>
    <property type="match status" value="1"/>
</dbReference>
<feature type="transmembrane region" description="Helical" evidence="7">
    <location>
        <begin position="347"/>
        <end position="369"/>
    </location>
</feature>
<dbReference type="GO" id="GO:0005886">
    <property type="term" value="C:plasma membrane"/>
    <property type="evidence" value="ECO:0007669"/>
    <property type="project" value="UniProtKB-SubCell"/>
</dbReference>
<keyword evidence="9" id="KW-1185">Reference proteome</keyword>